<evidence type="ECO:0008006" key="9">
    <source>
        <dbReference type="Google" id="ProtNLM"/>
    </source>
</evidence>
<feature type="domain" description="EGF-like" evidence="5">
    <location>
        <begin position="3738"/>
        <end position="3783"/>
    </location>
</feature>
<feature type="transmembrane region" description="Helical" evidence="4">
    <location>
        <begin position="3827"/>
        <end position="3853"/>
    </location>
</feature>
<keyword evidence="1 2" id="KW-1015">Disulfide bond</keyword>
<name>A0AAD9L2T9_RIDPI</name>
<protein>
    <recommendedName>
        <fullName evidence="9">SAP domain-containing protein</fullName>
    </recommendedName>
</protein>
<evidence type="ECO:0000256" key="2">
    <source>
        <dbReference type="PROSITE-ProRule" id="PRU00076"/>
    </source>
</evidence>
<dbReference type="GO" id="GO:0005509">
    <property type="term" value="F:calcium ion binding"/>
    <property type="evidence" value="ECO:0007669"/>
    <property type="project" value="InterPro"/>
</dbReference>
<evidence type="ECO:0000259" key="5">
    <source>
        <dbReference type="PROSITE" id="PS50026"/>
    </source>
</evidence>
<dbReference type="CDD" id="cd00054">
    <property type="entry name" value="EGF_CA"/>
    <property type="match status" value="2"/>
</dbReference>
<dbReference type="InterPro" id="IPR000152">
    <property type="entry name" value="EGF-type_Asp/Asn_hydroxyl_site"/>
</dbReference>
<dbReference type="PROSITE" id="PS01187">
    <property type="entry name" value="EGF_CA"/>
    <property type="match status" value="1"/>
</dbReference>
<dbReference type="PROSITE" id="PS01186">
    <property type="entry name" value="EGF_2"/>
    <property type="match status" value="1"/>
</dbReference>
<keyword evidence="8" id="KW-1185">Reference proteome</keyword>
<dbReference type="InterPro" id="IPR000742">
    <property type="entry name" value="EGF"/>
</dbReference>
<evidence type="ECO:0000256" key="4">
    <source>
        <dbReference type="SAM" id="Phobius"/>
    </source>
</evidence>
<evidence type="ECO:0000259" key="6">
    <source>
        <dbReference type="PROSITE" id="PS50800"/>
    </source>
</evidence>
<feature type="region of interest" description="Disordered" evidence="3">
    <location>
        <begin position="595"/>
        <end position="622"/>
    </location>
</feature>
<dbReference type="Gene3D" id="2.10.25.10">
    <property type="entry name" value="Laminin"/>
    <property type="match status" value="2"/>
</dbReference>
<dbReference type="FunFam" id="2.10.25.10:FF:001123">
    <property type="entry name" value="Uncharacterized protein"/>
    <property type="match status" value="1"/>
</dbReference>
<dbReference type="SUPFAM" id="SSF57196">
    <property type="entry name" value="EGF/Laminin"/>
    <property type="match status" value="1"/>
</dbReference>
<organism evidence="7 8">
    <name type="scientific">Ridgeia piscesae</name>
    <name type="common">Tubeworm</name>
    <dbReference type="NCBI Taxonomy" id="27915"/>
    <lineage>
        <taxon>Eukaryota</taxon>
        <taxon>Metazoa</taxon>
        <taxon>Spiralia</taxon>
        <taxon>Lophotrochozoa</taxon>
        <taxon>Annelida</taxon>
        <taxon>Polychaeta</taxon>
        <taxon>Sedentaria</taxon>
        <taxon>Canalipalpata</taxon>
        <taxon>Sabellida</taxon>
        <taxon>Siboglinidae</taxon>
        <taxon>Ridgeia</taxon>
    </lineage>
</organism>
<dbReference type="PROSITE" id="PS50800">
    <property type="entry name" value="SAP"/>
    <property type="match status" value="1"/>
</dbReference>
<dbReference type="PROSITE" id="PS00010">
    <property type="entry name" value="ASX_HYDROXYL"/>
    <property type="match status" value="1"/>
</dbReference>
<feature type="domain" description="EGF-like" evidence="5">
    <location>
        <begin position="3785"/>
        <end position="3818"/>
    </location>
</feature>
<feature type="disulfide bond" evidence="2">
    <location>
        <begin position="3773"/>
        <end position="3782"/>
    </location>
</feature>
<keyword evidence="4" id="KW-0812">Transmembrane</keyword>
<reference evidence="7" key="1">
    <citation type="journal article" date="2023" name="Mol. Biol. Evol.">
        <title>Third-Generation Sequencing Reveals the Adaptive Role of the Epigenome in Three Deep-Sea Polychaetes.</title>
        <authorList>
            <person name="Perez M."/>
            <person name="Aroh O."/>
            <person name="Sun Y."/>
            <person name="Lan Y."/>
            <person name="Juniper S.K."/>
            <person name="Young C.R."/>
            <person name="Angers B."/>
            <person name="Qian P.Y."/>
        </authorList>
    </citation>
    <scope>NUCLEOTIDE SEQUENCE</scope>
    <source>
        <strain evidence="7">R07B-5</strain>
    </source>
</reference>
<keyword evidence="4" id="KW-0472">Membrane</keyword>
<dbReference type="SMART" id="SM00179">
    <property type="entry name" value="EGF_CA"/>
    <property type="match status" value="1"/>
</dbReference>
<dbReference type="PANTHER" id="PTHR16897:SF2">
    <property type="entry name" value="OS03G0226600 PROTEIN"/>
    <property type="match status" value="1"/>
</dbReference>
<dbReference type="PROSITE" id="PS50026">
    <property type="entry name" value="EGF_3"/>
    <property type="match status" value="2"/>
</dbReference>
<sequence>MIKTSNNTIDPTSYLRKRKMPPPKWVQECDHFVLRWLEKNIGQGSILGGIKQDDTTPAVEQSANTDVAPLDTTKSTTRKKRGIFDKFKEFAKRLGLPDISKLKEVFSFDMNTVTVNTVLGYLDKIGLSKLKTKIIKILKNVEAMTNHQSCVSPETMDDGELKRALVMRGLSTNGARQTLIDRYLKSDPQCLDIGSCIGKNVYCRFDESCTSISCCVDLKLFIYRHALTAYVRYDACDLELIIGINKWTGSFKVLDEDFTTEDNVDITKEINVLNVIQLTAILKIQRTSNTLKISVGVAWCSTRSEECLPQTVIMAEAQIEVGPCVTNATLPIMTRPADTPTVDKMLNMSVGEVIKLVDAMGVDEKAIVELVKTLRDAFKQWLTQQIKNIIVKIFGSEFKRFDICTTGLQKSFGPYYVEIYHLRPPIVIMLGPIPLSFMFGIDGHYGATFSCKICIMTMKASATIVPRLGSSVWGSVGVTLFCLRAELRLTGYLLTTSFPTTVVIEFKKFPLELRARMDLSLIPLRIELRARLVFELCIWLPWVGKKCIKKVLINALLWAYQTKAINKNIFNYNDAEKDFSPPDFGWYSKATCSNCDEDSGSDDSGDKGSRRRRSIGSSSASCHVTQLTGRDYTEPAFNIEFGVADDRSEVQLSFCVGTYSGGCDVIDKEPLGGASTVIVKKMVHSVPLYFSVTATNSMGLSATSTCHLPTYDMTLPVGRVTPDFRSTSHPGLLHGSALAFDDSVIIEKMISAGYGKGHHGTQIVDWRTVSSSRATGVDTGHDPLGLRLLEHFTAPREGRLVETPIKTAHYQYAEACARDCLSYPATVCLSFNYDYGPAGSCQTREKITLTLSDSLQSGRFHHFERRGIGHVTSVRFSGLQLYHNTIVSLNYYLHNVIGYRNIISSGHVMVDMTSPTPGYIANSSSDSFTHDVCVNYVPPLWRHRCAPETTEPTHRTIVDGPGSRTVFNGPEAMTDKLYTRANRMIDANWDNIRDNETGILTFTWAVGTAECGYDVVPYNDPHEHLASPSEWTNKGLAFPLKLPDDKYYITVRAINNIEFGPLALSVCHATPYAVDTTPPVIYAVDDVKYDEDTFLISFRVNATDPVSGIKSGEVGLGRSRRDTYLLAWSPVSNFSHVEFNYQIPDGVPAWVKTRVTNNVDLTAVGHSDRAIIIDLSPPIAGNVYDGDRLKTDVAFQSSAARYCANWVGFSDPQSGLSGYQFALGTTAGSDDVVASTRLDYDVTSNCVDSLQLLHKHMYYASVTAVNGGLVPRNVTVHSDGVYIDETPPVKGNVKDGKDPNKDEVYTSEPATVASTWSGFSDPESGLEDYKAVIFRKPKGAGTTEAVIHTEKDILPTESSLTLHHFHLHHGDFVRVDVSATNRAGASTSETSDGFTVDMTDPNVLQLVDGADINEDKQFTDSTTALTSSWSFVDEESGIDHFKVSAYELHGGKKTLIYPKSSPWKILSGGATTWTTDEQLNLKIGAHYRMRVAAVNGAGLTAVHYTDGLLVDPTPPKMLFVHAGVFLGEDEEVIDGYVIHNDEGGIQASWGAMDAQSGITGYFAGIGTAPGKTDVLGFRSVGLSRDEYIGNVKLALTDKATNLPVYYVTVKAVNGAGKESAILSSSPIKMVAADVAGIVTDGPDMKVDIDYQLHVSDVTVTFSGYESERDGLVKYEWAVGSAPRFDDIMPYSYIDLLTEDDVALGRMGISGRGKGQSQLTLSAGVKYYTSVRAVTGAGHVLESTADGFSVDATSPVMTVTSVGATAANTTTVLYQKDKDSYTAAWAVDDPGSGVTGVTLTLGSYPEADDIQSSLYVTNMTDLPLGHVTPWAGGRPNVLTLTATNGVGLRTKTVSPVLVVDTSAPLQGLVICPTYVQGGDSLECSWSGFVELESTIDYYKFGIGKAEGDDSVYVFRSISAGVNSHRATGMTNGGLKHKETYYVTVVAVNKVELETTAYSQRLVVDDTPPRGGLVVELPDIYVTGASEANSTEKDIYSALAQNDAVCQRALTQVIVAWEPFKDPETKVTRYQVALGSTPGGAQIRGFEDVEAGKLSTVVRGVDLSRERHVFAAVKGFNAAGLQSTATSNGVYISRVSSGKEPLRELLVQDGNDRSKDIDFQDNKDGLSAHWDFSGDPCPIAKYEWGIYKFDGSVVVNMTTLPPDVTRAAADELPLKDGESYFVVIRATNQLGYVHTVPSDGVTVRLEPVFPGNVRDGDIIGKDLNFQPSVTSLSANWDGFGQPPQDSGQPVVSQVNSVDASIGQHQEIDHYEVAVGTDRRFHITRNNVRPFIDVGLNVTWTFSDLKLIPRSSIYYVTVRAYSVSSAMVEVTSNGVKVGYGGPVISNGTLELAKYISSATDLSFSWSGFKFDLPVKFYDWAIGTPKSELNSINCASLVHKDLRDSTVVDSSRLFDVHPLTSVNLDTYVKQGSLSLTQGARYQVVVIATDEAGGCVDAQAVVTVDTTAPLDFRVSVGPDTQLKLLYSPRTDSMTAWWTDLADPESAIKTVRTRLLSSGASCTAGDNLTTTIVDWVELSPNSTDYQFLGVSLRESETYFVELDVTNGADLSRTVVSRPILLDISSPSAGGVKHGANFQTDISYQSSVSGMSGVFLYLPAAGGAACPQRVFPMTSADTQWDPLVHKQLRGFNEGRQDGVVFRDFQLSYSEEGLSVSMRRDVRTSHMLSGAIQTHADVNSAGQYSFEIQAAGGAVRAVTSVVFLDATAGVFADYTPLLFDGDTAGRTDGGQRTDGVTVIEAGLPGDTALGRPNGEERERKGFGFQIYPNVTYQGHLSDWVVLWSATRNRSLHTVTELDFDPSATSHVYRLVVNGDDPKDVNDYWDLKLFADDTQLALLAGATNVSSSAQLTIGVYGRHGWVAPLEDAFNPPETKAVFRNLRFPAPPTDLCRYGDPFRGSSHPIVEFQAAIGTSSFGTDVAAFQKVFTPCIPCQHPCDEFVCNVTCAAADTQVIRVHVSDLTLTPRQTDNNTQLQPYYLTVKAVTGSGRAVAASSRAIYVDVTPPVIQLMYHVDLGWNQAEPTSFQGGNSSIALYFEVVDPESGVVEMSWSIGSTPGAADVQPLVNVGVTSFLMNMSLAGLLFENNTYYVTVVCRNGAGLTTTNSSQGVTILTVSPNTANMSTSPVGTESFAGNEAAVRTRRQDEVGVAWEKPPPEEHIDGVYFSVGTEKDKADLYPEQQVGLDGYAGEVTLTSDGMKFTGGNQTTFNDTVKDRRRRDVGGAFYMEPGRTMRVHLRACSKSHQCSEIPVKPILIVRDTDTVAKTEAGELSLTLTHSGKATRIVKIKALNSQREDAMLAGGFLSKEDVNSQYMSAASDSFKTFVVDPDSTKDKTDRYLRNRLRGWEGEPFYVTTLPDDIVDGPISITTTFDKTRLQDFMQDIHPRLLRWCAEEEMWIDAGRTCDLDPDNRRIDWENGTVTVKVCHNVDVCRTYTKETRVRRAVSGSQTQGAALFSAASVSNKFSNTPPVITSESHIEIFEDKQIQFVIKAKDNESDDLSFLLNVTAIDLMGNASLTLDGTLRYVPCKDCYGTETIYFTVWERRTDGETALSVDGTLEVEIRGVNDNPRLLMFREGRDIVPPSGKLTINVEENNEDSATYEGVVFVVAAIDADYEDNVKLTFQPPKHGNFTEYSIVKTVNVTTQDCDQPWHSRRHLWDQLMVDVSSSVTVRQVRLPEPCGDDMGRRHLAIVVTAFKYRPLVGYFGADVIKVTAKDESSYDLLVIDVLVLRNPCVNQGVCVGPETDPECTSANRTQGFTGYRCRCPGGYSGDYCQVDIDECLSSPCPANYSCVNRVGRYECFCPPTWPCHVTPPPLESWQVALVSVGSVVGLVFIALAVACVIVLKKASAKRRAVSPMSSTSTSTSSEPRHGPYRGRWLYGTDQYENVLGHRLPSFYGQRDEPTRALPSYKVRPM</sequence>
<dbReference type="Proteomes" id="UP001209878">
    <property type="component" value="Unassembled WGS sequence"/>
</dbReference>
<keyword evidence="4" id="KW-1133">Transmembrane helix</keyword>
<proteinExistence type="predicted"/>
<feature type="domain" description="SAP" evidence="6">
    <location>
        <begin position="153"/>
        <end position="187"/>
    </location>
</feature>
<gene>
    <name evidence="7" type="ORF">NP493_358g01089</name>
</gene>
<dbReference type="PANTHER" id="PTHR16897">
    <property type="entry name" value="OS10G0105400 PROTEIN"/>
    <property type="match status" value="1"/>
</dbReference>
<evidence type="ECO:0000313" key="8">
    <source>
        <dbReference type="Proteomes" id="UP001209878"/>
    </source>
</evidence>
<dbReference type="InterPro" id="IPR001881">
    <property type="entry name" value="EGF-like_Ca-bd_dom"/>
</dbReference>
<keyword evidence="2" id="KW-0245">EGF-like domain</keyword>
<comment type="caution">
    <text evidence="2">Lacks conserved residue(s) required for the propagation of feature annotation.</text>
</comment>
<dbReference type="Pfam" id="PF17963">
    <property type="entry name" value="Big_9"/>
    <property type="match status" value="1"/>
</dbReference>
<evidence type="ECO:0000256" key="1">
    <source>
        <dbReference type="ARBA" id="ARBA00023157"/>
    </source>
</evidence>
<dbReference type="InterPro" id="IPR018097">
    <property type="entry name" value="EGF_Ca-bd_CS"/>
</dbReference>
<dbReference type="InterPro" id="IPR003034">
    <property type="entry name" value="SAP_dom"/>
</dbReference>
<dbReference type="EMBL" id="JAODUO010000358">
    <property type="protein sequence ID" value="KAK2182328.1"/>
    <property type="molecule type" value="Genomic_DNA"/>
</dbReference>
<evidence type="ECO:0000256" key="3">
    <source>
        <dbReference type="SAM" id="MobiDB-lite"/>
    </source>
</evidence>
<accession>A0AAD9L2T9</accession>
<comment type="caution">
    <text evidence="7">The sequence shown here is derived from an EMBL/GenBank/DDBJ whole genome shotgun (WGS) entry which is preliminary data.</text>
</comment>
<dbReference type="PROSITE" id="PS00022">
    <property type="entry name" value="EGF_1"/>
    <property type="match status" value="1"/>
</dbReference>
<evidence type="ECO:0000313" key="7">
    <source>
        <dbReference type="EMBL" id="KAK2182328.1"/>
    </source>
</evidence>